<gene>
    <name evidence="2" type="ORF">LTR77_002897</name>
</gene>
<evidence type="ECO:0000256" key="1">
    <source>
        <dbReference type="SAM" id="MobiDB-lite"/>
    </source>
</evidence>
<organism evidence="2 3">
    <name type="scientific">Saxophila tyrrhenica</name>
    <dbReference type="NCBI Taxonomy" id="1690608"/>
    <lineage>
        <taxon>Eukaryota</taxon>
        <taxon>Fungi</taxon>
        <taxon>Dikarya</taxon>
        <taxon>Ascomycota</taxon>
        <taxon>Pezizomycotina</taxon>
        <taxon>Dothideomycetes</taxon>
        <taxon>Dothideomycetidae</taxon>
        <taxon>Mycosphaerellales</taxon>
        <taxon>Extremaceae</taxon>
        <taxon>Saxophila</taxon>
    </lineage>
</organism>
<reference evidence="2 3" key="1">
    <citation type="submission" date="2023-08" db="EMBL/GenBank/DDBJ databases">
        <title>Black Yeasts Isolated from many extreme environments.</title>
        <authorList>
            <person name="Coleine C."/>
            <person name="Stajich J.E."/>
            <person name="Selbmann L."/>
        </authorList>
    </citation>
    <scope>NUCLEOTIDE SEQUENCE [LARGE SCALE GENOMIC DNA]</scope>
    <source>
        <strain evidence="2 3">CCFEE 5935</strain>
    </source>
</reference>
<name>A0AAV9PJE1_9PEZI</name>
<dbReference type="RefSeq" id="XP_064661495.1">
    <property type="nucleotide sequence ID" value="XM_064800156.1"/>
</dbReference>
<keyword evidence="3" id="KW-1185">Reference proteome</keyword>
<feature type="region of interest" description="Disordered" evidence="1">
    <location>
        <begin position="317"/>
        <end position="352"/>
    </location>
</feature>
<feature type="compositionally biased region" description="Basic and acidic residues" evidence="1">
    <location>
        <begin position="210"/>
        <end position="222"/>
    </location>
</feature>
<evidence type="ECO:0000313" key="2">
    <source>
        <dbReference type="EMBL" id="KAK5172777.1"/>
    </source>
</evidence>
<feature type="compositionally biased region" description="Basic and acidic residues" evidence="1">
    <location>
        <begin position="330"/>
        <end position="352"/>
    </location>
</feature>
<feature type="region of interest" description="Disordered" evidence="1">
    <location>
        <begin position="174"/>
        <end position="222"/>
    </location>
</feature>
<dbReference type="GeneID" id="89924244"/>
<dbReference type="AlphaFoldDB" id="A0AAV9PJE1"/>
<accession>A0AAV9PJE1</accession>
<dbReference type="Proteomes" id="UP001337655">
    <property type="component" value="Unassembled WGS sequence"/>
</dbReference>
<protein>
    <submittedName>
        <fullName evidence="2">Uncharacterized protein</fullName>
    </submittedName>
</protein>
<proteinExistence type="predicted"/>
<evidence type="ECO:0000313" key="3">
    <source>
        <dbReference type="Proteomes" id="UP001337655"/>
    </source>
</evidence>
<comment type="caution">
    <text evidence="2">The sequence shown here is derived from an EMBL/GenBank/DDBJ whole genome shotgun (WGS) entry which is preliminary data.</text>
</comment>
<sequence length="352" mass="40442">MADLADVPDIMGTVRLLACQIQDAKVKLVAAREENVALHAVQISLLENERRNEQKINELKFRLTDDVQTQRREKWALAKLFKSGRGAKIDRLKKQAAGGFVHFKGGGKYDLKDDEEERKAGMGKSLRSMAATFPASRTQPQILREHHWRLTRVAGLENDVAGDEDEEIDFDAAPELEASPPEPTKAERHDSLPVDAAIPSQRDRLKRRRSDFADPRRGSHHDQTFMEFAKTKRPRYEYRPGRLPRKPVCVTCWKESGLCDRLSQCLRCQTKGELCVRKPCADEWCQSDRCPCLHRGQWDETDESWIVEKGRMPQKDKDFVRPIKGGYWRPGDDDQIRPAQGKDERSELRVTK</sequence>
<dbReference type="EMBL" id="JAVRRT010000004">
    <property type="protein sequence ID" value="KAK5172777.1"/>
    <property type="molecule type" value="Genomic_DNA"/>
</dbReference>